<dbReference type="Gene3D" id="3.90.290.10">
    <property type="entry name" value="TGF-beta binding (TB) domain"/>
    <property type="match status" value="1"/>
</dbReference>
<dbReference type="SMART" id="SM00274">
    <property type="entry name" value="FOLN"/>
    <property type="match status" value="3"/>
</dbReference>
<evidence type="ECO:0008006" key="11">
    <source>
        <dbReference type="Google" id="ProtNLM"/>
    </source>
</evidence>
<dbReference type="EMBL" id="CAXKWB010005261">
    <property type="protein sequence ID" value="CAL4077553.1"/>
    <property type="molecule type" value="Genomic_DNA"/>
</dbReference>
<dbReference type="InterPro" id="IPR017878">
    <property type="entry name" value="TB_dom"/>
</dbReference>
<dbReference type="Proteomes" id="UP001497623">
    <property type="component" value="Unassembled WGS sequence"/>
</dbReference>
<evidence type="ECO:0000259" key="7">
    <source>
        <dbReference type="PROSITE" id="PS51364"/>
    </source>
</evidence>
<accession>A0AAV2QCZ7</accession>
<evidence type="ECO:0000256" key="5">
    <source>
        <dbReference type="SAM" id="MobiDB-lite"/>
    </source>
</evidence>
<dbReference type="GO" id="GO:0005509">
    <property type="term" value="F:calcium ion binding"/>
    <property type="evidence" value="ECO:0007669"/>
    <property type="project" value="TreeGrafter"/>
</dbReference>
<gene>
    <name evidence="9" type="ORF">MNOR_LOCUS10439</name>
</gene>
<dbReference type="PANTHER" id="PTHR13866:SF29">
    <property type="entry name" value="FOLLISTATIN"/>
    <property type="match status" value="1"/>
</dbReference>
<evidence type="ECO:0000256" key="6">
    <source>
        <dbReference type="SAM" id="Phobius"/>
    </source>
</evidence>
<dbReference type="AlphaFoldDB" id="A0AAV2QCZ7"/>
<dbReference type="InterPro" id="IPR003645">
    <property type="entry name" value="Fol_N"/>
</dbReference>
<feature type="domain" description="Kazal-like" evidence="8">
    <location>
        <begin position="249"/>
        <end position="299"/>
    </location>
</feature>
<dbReference type="GO" id="GO:0005615">
    <property type="term" value="C:extracellular space"/>
    <property type="evidence" value="ECO:0007669"/>
    <property type="project" value="TreeGrafter"/>
</dbReference>
<dbReference type="CDD" id="cd00104">
    <property type="entry name" value="KAZAL_FS"/>
    <property type="match status" value="2"/>
</dbReference>
<organism evidence="9 10">
    <name type="scientific">Meganyctiphanes norvegica</name>
    <name type="common">Northern krill</name>
    <name type="synonym">Thysanopoda norvegica</name>
    <dbReference type="NCBI Taxonomy" id="48144"/>
    <lineage>
        <taxon>Eukaryota</taxon>
        <taxon>Metazoa</taxon>
        <taxon>Ecdysozoa</taxon>
        <taxon>Arthropoda</taxon>
        <taxon>Crustacea</taxon>
        <taxon>Multicrustacea</taxon>
        <taxon>Malacostraca</taxon>
        <taxon>Eumalacostraca</taxon>
        <taxon>Eucarida</taxon>
        <taxon>Euphausiacea</taxon>
        <taxon>Euphausiidae</taxon>
        <taxon>Meganyctiphanes</taxon>
    </lineage>
</organism>
<keyword evidence="1" id="KW-0732">Signal</keyword>
<feature type="compositionally biased region" description="Basic residues" evidence="5">
    <location>
        <begin position="393"/>
        <end position="405"/>
    </location>
</feature>
<feature type="domain" description="TB" evidence="7">
    <location>
        <begin position="84"/>
        <end position="153"/>
    </location>
</feature>
<dbReference type="InterPro" id="IPR036773">
    <property type="entry name" value="TB_dom_sf"/>
</dbReference>
<feature type="non-terminal residue" evidence="9">
    <location>
        <position position="508"/>
    </location>
</feature>
<dbReference type="PROSITE" id="PS51465">
    <property type="entry name" value="KAZAL_2"/>
    <property type="match status" value="3"/>
</dbReference>
<comment type="caution">
    <text evidence="9">The sequence shown here is derived from an EMBL/GenBank/DDBJ whole genome shotgun (WGS) entry which is preliminary data.</text>
</comment>
<dbReference type="FunFam" id="3.30.60.30:FF:000024">
    <property type="entry name" value="Transmembrane agrin"/>
    <property type="match status" value="1"/>
</dbReference>
<evidence type="ECO:0000313" key="10">
    <source>
        <dbReference type="Proteomes" id="UP001497623"/>
    </source>
</evidence>
<keyword evidence="10" id="KW-1185">Reference proteome</keyword>
<evidence type="ECO:0000259" key="8">
    <source>
        <dbReference type="PROSITE" id="PS51465"/>
    </source>
</evidence>
<dbReference type="InterPro" id="IPR036058">
    <property type="entry name" value="Kazal_dom_sf"/>
</dbReference>
<sequence>MLRGDMGVGGIGQERVGGGYRGCLGRCCGLRQKTCCKNQDFIRYGLPIQGSRKGMLRKRLFTVYLMALALLILLTSCKHGQVLGTCWSRQSDGTCGKVVKSAVTREECCSATRGLHHRSWSLELHDPSQLLLSQSGAHSNNSVIPDFPTCEPCAASCEGVRCGEDRKCVLRKGAARCVCNPQCHLQNKAPVCGTDGRTYSSECQLLKRTCRKKRRLLVAHYGPCQTCSGVRCGPGKQCVLDEQLRPQCVRCPRDCPPMLPGRMLCAADGNIYLSSCHLKLASCQAGRLILRAYKGPCRGDGKCEDVRCWRDQRCLTDPNTGNLQCTWCGSPEKCVETSRSVCGSDGQLYPSWCALRHKACISGKAILTMPHTHCAAKGCSSLPKNSNNSGREQRRKMKQKRRQKQKLMEEVRRMAAEADKHLYRQTNVIPRNKTETYENYIDTTSHVSMEIENNKYSKNILGSDSHRKEKNRGSKQKNKKKRRKDCKKEKRSKKGKTSKAVGESIKPD</sequence>
<proteinExistence type="predicted"/>
<protein>
    <recommendedName>
        <fullName evidence="11">Follistatin</fullName>
    </recommendedName>
</protein>
<dbReference type="SMART" id="SM00280">
    <property type="entry name" value="KAZAL"/>
    <property type="match status" value="3"/>
</dbReference>
<dbReference type="Pfam" id="PF07648">
    <property type="entry name" value="Kazal_2"/>
    <property type="match status" value="3"/>
</dbReference>
<feature type="transmembrane region" description="Helical" evidence="6">
    <location>
        <begin position="60"/>
        <end position="76"/>
    </location>
</feature>
<feature type="compositionally biased region" description="Basic residues" evidence="5">
    <location>
        <begin position="468"/>
        <end position="497"/>
    </location>
</feature>
<keyword evidence="4" id="KW-0325">Glycoprotein</keyword>
<feature type="domain" description="Kazal-like" evidence="8">
    <location>
        <begin position="178"/>
        <end position="226"/>
    </location>
</feature>
<feature type="region of interest" description="Disordered" evidence="5">
    <location>
        <begin position="383"/>
        <end position="405"/>
    </location>
</feature>
<dbReference type="PANTHER" id="PTHR13866">
    <property type="entry name" value="SPARC OSTEONECTIN"/>
    <property type="match status" value="1"/>
</dbReference>
<keyword evidence="6" id="KW-1133">Transmembrane helix</keyword>
<keyword evidence="3" id="KW-1015">Disulfide bond</keyword>
<reference evidence="9 10" key="1">
    <citation type="submission" date="2024-05" db="EMBL/GenBank/DDBJ databases">
        <authorList>
            <person name="Wallberg A."/>
        </authorList>
    </citation>
    <scope>NUCLEOTIDE SEQUENCE [LARGE SCALE GENOMIC DNA]</scope>
</reference>
<dbReference type="InterPro" id="IPR002350">
    <property type="entry name" value="Kazal_dom"/>
</dbReference>
<evidence type="ECO:0000256" key="4">
    <source>
        <dbReference type="ARBA" id="ARBA00023180"/>
    </source>
</evidence>
<feature type="domain" description="Kazal-like" evidence="8">
    <location>
        <begin position="326"/>
        <end position="376"/>
    </location>
</feature>
<keyword evidence="6" id="KW-0472">Membrane</keyword>
<dbReference type="PROSITE" id="PS51364">
    <property type="entry name" value="TB"/>
    <property type="match status" value="1"/>
</dbReference>
<keyword evidence="6" id="KW-0812">Transmembrane</keyword>
<dbReference type="GO" id="GO:0050840">
    <property type="term" value="F:extracellular matrix binding"/>
    <property type="evidence" value="ECO:0007669"/>
    <property type="project" value="TreeGrafter"/>
</dbReference>
<name>A0AAV2QCZ7_MEGNR</name>
<feature type="region of interest" description="Disordered" evidence="5">
    <location>
        <begin position="457"/>
        <end position="508"/>
    </location>
</feature>
<dbReference type="SUPFAM" id="SSF100895">
    <property type="entry name" value="Kazal-type serine protease inhibitors"/>
    <property type="match status" value="3"/>
</dbReference>
<evidence type="ECO:0000313" key="9">
    <source>
        <dbReference type="EMBL" id="CAL4077553.1"/>
    </source>
</evidence>
<keyword evidence="2" id="KW-0677">Repeat</keyword>
<dbReference type="GO" id="GO:0005518">
    <property type="term" value="F:collagen binding"/>
    <property type="evidence" value="ECO:0007669"/>
    <property type="project" value="TreeGrafter"/>
</dbReference>
<evidence type="ECO:0000256" key="3">
    <source>
        <dbReference type="ARBA" id="ARBA00023157"/>
    </source>
</evidence>
<evidence type="ECO:0000256" key="2">
    <source>
        <dbReference type="ARBA" id="ARBA00022737"/>
    </source>
</evidence>
<evidence type="ECO:0000256" key="1">
    <source>
        <dbReference type="ARBA" id="ARBA00022729"/>
    </source>
</evidence>
<dbReference type="Gene3D" id="3.30.60.30">
    <property type="match status" value="3"/>
</dbReference>
<dbReference type="Pfam" id="PF21333">
    <property type="entry name" value="FST_N"/>
    <property type="match status" value="1"/>
</dbReference>